<dbReference type="PROSITE" id="PS51891">
    <property type="entry name" value="CENP_V_GFA"/>
    <property type="match status" value="1"/>
</dbReference>
<evidence type="ECO:0000256" key="3">
    <source>
        <dbReference type="ARBA" id="ARBA00022833"/>
    </source>
</evidence>
<dbReference type="SUPFAM" id="SSF51316">
    <property type="entry name" value="Mss4-like"/>
    <property type="match status" value="1"/>
</dbReference>
<keyword evidence="2" id="KW-0479">Metal-binding</keyword>
<keyword evidence="7" id="KW-1185">Reference proteome</keyword>
<sequence length="136" mass="14883">MKIDGSCHCGKITYEAEIDPARVSICHCVDCQTLTGTAFRVTIAVAEANFRLLSGEPKVYVKTAESGNKRAQAFCGDCGTQLYATSVGDGPKIYGLRTGTARQRAQLVPRTELWHSSALPWLPEMQCIETTIERQS</sequence>
<name>A0A1I4CCJ1_9HYPH</name>
<protein>
    <submittedName>
        <fullName evidence="6">Uncharacterized conserved protein</fullName>
    </submittedName>
</protein>
<dbReference type="Proteomes" id="UP000323300">
    <property type="component" value="Unassembled WGS sequence"/>
</dbReference>
<dbReference type="GO" id="GO:0016846">
    <property type="term" value="F:carbon-sulfur lyase activity"/>
    <property type="evidence" value="ECO:0007669"/>
    <property type="project" value="InterPro"/>
</dbReference>
<evidence type="ECO:0000313" key="6">
    <source>
        <dbReference type="EMBL" id="SFK77999.1"/>
    </source>
</evidence>
<keyword evidence="4" id="KW-0456">Lyase</keyword>
<evidence type="ECO:0000313" key="7">
    <source>
        <dbReference type="Proteomes" id="UP000323300"/>
    </source>
</evidence>
<accession>A0A1I4CCJ1</accession>
<dbReference type="PANTHER" id="PTHR33337">
    <property type="entry name" value="GFA DOMAIN-CONTAINING PROTEIN"/>
    <property type="match status" value="1"/>
</dbReference>
<dbReference type="PANTHER" id="PTHR33337:SF40">
    <property type="entry name" value="CENP-V_GFA DOMAIN-CONTAINING PROTEIN-RELATED"/>
    <property type="match status" value="1"/>
</dbReference>
<keyword evidence="3" id="KW-0862">Zinc</keyword>
<dbReference type="InterPro" id="IPR006913">
    <property type="entry name" value="CENP-V/GFA"/>
</dbReference>
<evidence type="ECO:0000256" key="2">
    <source>
        <dbReference type="ARBA" id="ARBA00022723"/>
    </source>
</evidence>
<gene>
    <name evidence="6" type="ORF">SAMN04488498_112115</name>
</gene>
<evidence type="ECO:0000256" key="4">
    <source>
        <dbReference type="ARBA" id="ARBA00023239"/>
    </source>
</evidence>
<feature type="domain" description="CENP-V/GFA" evidence="5">
    <location>
        <begin position="3"/>
        <end position="122"/>
    </location>
</feature>
<dbReference type="InterPro" id="IPR011057">
    <property type="entry name" value="Mss4-like_sf"/>
</dbReference>
<dbReference type="RefSeq" id="WP_149761903.1">
    <property type="nucleotide sequence ID" value="NZ_BSPE01000004.1"/>
</dbReference>
<dbReference type="GO" id="GO:0046872">
    <property type="term" value="F:metal ion binding"/>
    <property type="evidence" value="ECO:0007669"/>
    <property type="project" value="UniProtKB-KW"/>
</dbReference>
<evidence type="ECO:0000259" key="5">
    <source>
        <dbReference type="PROSITE" id="PS51891"/>
    </source>
</evidence>
<dbReference type="AlphaFoldDB" id="A0A1I4CCJ1"/>
<comment type="similarity">
    <text evidence="1">Belongs to the Gfa family.</text>
</comment>
<dbReference type="Gene3D" id="3.90.1590.10">
    <property type="entry name" value="glutathione-dependent formaldehyde- activating enzyme (gfa)"/>
    <property type="match status" value="1"/>
</dbReference>
<proteinExistence type="inferred from homology"/>
<dbReference type="Pfam" id="PF04828">
    <property type="entry name" value="GFA"/>
    <property type="match status" value="1"/>
</dbReference>
<dbReference type="EMBL" id="FOSL01000012">
    <property type="protein sequence ID" value="SFK77999.1"/>
    <property type="molecule type" value="Genomic_DNA"/>
</dbReference>
<organism evidence="6 7">
    <name type="scientific">Neomesorhizobium albiziae</name>
    <dbReference type="NCBI Taxonomy" id="335020"/>
    <lineage>
        <taxon>Bacteria</taxon>
        <taxon>Pseudomonadati</taxon>
        <taxon>Pseudomonadota</taxon>
        <taxon>Alphaproteobacteria</taxon>
        <taxon>Hyphomicrobiales</taxon>
        <taxon>Phyllobacteriaceae</taxon>
        <taxon>Neomesorhizobium</taxon>
    </lineage>
</organism>
<evidence type="ECO:0000256" key="1">
    <source>
        <dbReference type="ARBA" id="ARBA00005495"/>
    </source>
</evidence>
<dbReference type="OrthoDB" id="9807246at2"/>
<reference evidence="6 7" key="1">
    <citation type="submission" date="2016-10" db="EMBL/GenBank/DDBJ databases">
        <authorList>
            <person name="Varghese N."/>
            <person name="Submissions S."/>
        </authorList>
    </citation>
    <scope>NUCLEOTIDE SEQUENCE [LARGE SCALE GENOMIC DNA]</scope>
    <source>
        <strain evidence="6 7">DSM 21822</strain>
    </source>
</reference>